<keyword evidence="9" id="KW-1185">Reference proteome</keyword>
<organism evidence="8 9">
    <name type="scientific">Vicia faba</name>
    <name type="common">Broad bean</name>
    <name type="synonym">Faba vulgaris</name>
    <dbReference type="NCBI Taxonomy" id="3906"/>
    <lineage>
        <taxon>Eukaryota</taxon>
        <taxon>Viridiplantae</taxon>
        <taxon>Streptophyta</taxon>
        <taxon>Embryophyta</taxon>
        <taxon>Tracheophyta</taxon>
        <taxon>Spermatophyta</taxon>
        <taxon>Magnoliopsida</taxon>
        <taxon>eudicotyledons</taxon>
        <taxon>Gunneridae</taxon>
        <taxon>Pentapetalae</taxon>
        <taxon>rosids</taxon>
        <taxon>fabids</taxon>
        <taxon>Fabales</taxon>
        <taxon>Fabaceae</taxon>
        <taxon>Papilionoideae</taxon>
        <taxon>50 kb inversion clade</taxon>
        <taxon>NPAAA clade</taxon>
        <taxon>Hologalegina</taxon>
        <taxon>IRL clade</taxon>
        <taxon>Fabeae</taxon>
        <taxon>Vicia</taxon>
    </lineage>
</organism>
<evidence type="ECO:0000256" key="7">
    <source>
        <dbReference type="SAM" id="Phobius"/>
    </source>
</evidence>
<evidence type="ECO:0000256" key="6">
    <source>
        <dbReference type="ARBA" id="ARBA00023136"/>
    </source>
</evidence>
<protein>
    <recommendedName>
        <fullName evidence="10">Equilibrative nucleotide transporter 3</fullName>
    </recommendedName>
</protein>
<evidence type="ECO:0000256" key="1">
    <source>
        <dbReference type="ARBA" id="ARBA00004141"/>
    </source>
</evidence>
<dbReference type="PANTHER" id="PTHR10332:SF38">
    <property type="entry name" value="EQUILIBRATIVE NUCLEOTIDE TRANSPORTER 3-RELATED"/>
    <property type="match status" value="1"/>
</dbReference>
<evidence type="ECO:0000313" key="9">
    <source>
        <dbReference type="Proteomes" id="UP001157006"/>
    </source>
</evidence>
<feature type="transmembrane region" description="Helical" evidence="7">
    <location>
        <begin position="390"/>
        <end position="412"/>
    </location>
</feature>
<gene>
    <name evidence="8" type="ORF">VFH_V037560</name>
</gene>
<keyword evidence="6 7" id="KW-0472">Membrane</keyword>
<dbReference type="PIRSF" id="PIRSF016379">
    <property type="entry name" value="ENT"/>
    <property type="match status" value="1"/>
</dbReference>
<keyword evidence="4 7" id="KW-0812">Transmembrane</keyword>
<evidence type="ECO:0008006" key="10">
    <source>
        <dbReference type="Google" id="ProtNLM"/>
    </source>
</evidence>
<feature type="transmembrane region" description="Helical" evidence="7">
    <location>
        <begin position="62"/>
        <end position="81"/>
    </location>
</feature>
<dbReference type="Pfam" id="PF01733">
    <property type="entry name" value="Nucleoside_tran"/>
    <property type="match status" value="1"/>
</dbReference>
<dbReference type="EMBL" id="OX451740">
    <property type="protein sequence ID" value="CAI8612505.1"/>
    <property type="molecule type" value="Genomic_DNA"/>
</dbReference>
<feature type="transmembrane region" description="Helical" evidence="7">
    <location>
        <begin position="354"/>
        <end position="378"/>
    </location>
</feature>
<name>A0AAV1APP9_VICFA</name>
<comment type="subcellular location">
    <subcellularLocation>
        <location evidence="1">Membrane</location>
        <topology evidence="1">Multi-pass membrane protein</topology>
    </subcellularLocation>
</comment>
<keyword evidence="5 7" id="KW-1133">Transmembrane helix</keyword>
<evidence type="ECO:0000256" key="3">
    <source>
        <dbReference type="ARBA" id="ARBA00022448"/>
    </source>
</evidence>
<proteinExistence type="inferred from homology"/>
<reference evidence="8 9" key="1">
    <citation type="submission" date="2023-01" db="EMBL/GenBank/DDBJ databases">
        <authorList>
            <person name="Kreplak J."/>
        </authorList>
    </citation>
    <scope>NUCLEOTIDE SEQUENCE [LARGE SCALE GENOMIC DNA]</scope>
</reference>
<feature type="transmembrane region" description="Helical" evidence="7">
    <location>
        <begin position="21"/>
        <end position="42"/>
    </location>
</feature>
<evidence type="ECO:0000256" key="2">
    <source>
        <dbReference type="ARBA" id="ARBA00007965"/>
    </source>
</evidence>
<accession>A0AAV1APP9</accession>
<feature type="transmembrane region" description="Helical" evidence="7">
    <location>
        <begin position="153"/>
        <end position="175"/>
    </location>
</feature>
<feature type="transmembrane region" description="Helical" evidence="7">
    <location>
        <begin position="114"/>
        <end position="133"/>
    </location>
</feature>
<feature type="transmembrane region" description="Helical" evidence="7">
    <location>
        <begin position="330"/>
        <end position="348"/>
    </location>
</feature>
<dbReference type="AlphaFoldDB" id="A0AAV1APP9"/>
<dbReference type="GO" id="GO:0005337">
    <property type="term" value="F:nucleoside transmembrane transporter activity"/>
    <property type="evidence" value="ECO:0007669"/>
    <property type="project" value="InterPro"/>
</dbReference>
<dbReference type="PANTHER" id="PTHR10332">
    <property type="entry name" value="EQUILIBRATIVE NUCLEOSIDE TRANSPORTER"/>
    <property type="match status" value="1"/>
</dbReference>
<feature type="transmembrane region" description="Helical" evidence="7">
    <location>
        <begin position="187"/>
        <end position="208"/>
    </location>
</feature>
<dbReference type="PRINTS" id="PR01130">
    <property type="entry name" value="DERENTRNSPRT"/>
</dbReference>
<evidence type="ECO:0000256" key="4">
    <source>
        <dbReference type="ARBA" id="ARBA00022692"/>
    </source>
</evidence>
<keyword evidence="3" id="KW-0813">Transport</keyword>
<comment type="similarity">
    <text evidence="2">Belongs to the SLC29A/ENT transporter (TC 2.A.57) family.</text>
</comment>
<feature type="transmembrane region" description="Helical" evidence="7">
    <location>
        <begin position="267"/>
        <end position="285"/>
    </location>
</feature>
<evidence type="ECO:0000313" key="8">
    <source>
        <dbReference type="EMBL" id="CAI8612505.1"/>
    </source>
</evidence>
<feature type="transmembrane region" description="Helical" evidence="7">
    <location>
        <begin position="297"/>
        <end position="318"/>
    </location>
</feature>
<evidence type="ECO:0000256" key="5">
    <source>
        <dbReference type="ARBA" id="ARBA00022989"/>
    </source>
</evidence>
<feature type="transmembrane region" description="Helical" evidence="7">
    <location>
        <begin position="88"/>
        <end position="108"/>
    </location>
</feature>
<sequence length="421" mass="46409">MVISAKGEVPRRIEKDGKVQAMVVCFILGLGSLIILNNMWTMGDYYYKVFPKYHPVRVFTNVYQPFALVATLILAHYEANISTRMRNLAGYTIFFASSLLVLILDLATSGAGGIGPYIGLCTVFASFGIAHALVQGGVTGDLSYMCPEFIQSFIGGITSAGAIACAVRLFTKYYFEQSENGLRKGALLSLAISTFCELLSVLVYAFYFPKLSIVKYYRSKAALEGATTVAADLAVAGIQTNPHAECDPNKQERLSTKTLFLQNIDHAFALFLNYVLTLFIMPGFLYEDTGSHSLGEWYPLVLISVYNITDVISSYIPVFKCLKWESRKGLLITSLSRFLLIPAFYFTAKYGDQGWMILLVSYLGLSNGYLTVCIYTLVPKGYKGPEQNTLGNLLALWLLSGILVGVSLGWLWTVGKTEKVG</sequence>
<dbReference type="GO" id="GO:0005886">
    <property type="term" value="C:plasma membrane"/>
    <property type="evidence" value="ECO:0007669"/>
    <property type="project" value="TreeGrafter"/>
</dbReference>
<dbReference type="Proteomes" id="UP001157006">
    <property type="component" value="Chromosome 5"/>
</dbReference>
<dbReference type="InterPro" id="IPR002259">
    <property type="entry name" value="Eqnu_transpt"/>
</dbReference>